<evidence type="ECO:0000256" key="8">
    <source>
        <dbReference type="SAM" id="Phobius"/>
    </source>
</evidence>
<dbReference type="Pfam" id="PF00512">
    <property type="entry name" value="HisKA"/>
    <property type="match status" value="1"/>
</dbReference>
<dbReference type="RefSeq" id="WP_103915707.1">
    <property type="nucleotide sequence ID" value="NZ_FNUV01000004.1"/>
</dbReference>
<sequence>MNMLLANIQNSIGVDSISLLIAILTFLAFVMVWAIYRINLLRIHKNAERTKDLHTIMQRTLDTGKNFVLKLSIQDRYAVNMYGDFLPQNGMSYQECLNYIHPEDVIIYQEFLASLIHGQKTAECTVRWDRSGEKHQGDWQYMHDTGIAEYTENHKTPQYIFCTLTDRTEEMFREQKEQILTDRYRQFFGQKIAGLAFYDKDGHLLYVNKKMRDILKFQSKDDPYYFSHTLYDLPTFRNVLTERKAEELYFCTKSMIVERGVNCYTELRVHPINDENGELTYITFSIRDITQERELYLQNKQKDLEIRRANENIQQYETELKYLMETCNMRFFRISVAEGCCTFYKTQAQPEKKIAIDKLESYFVDDAFKDGLQRYQEYFNEPRAILTQIHPFFGDSDELQWNYIDSVPYFDKHGKMAGTYGIVRNVNELMEKQERLKQETERANQSGLMKSTFMANMTHEIRTPLNAIVGFSDVLSMLPSSEEKQEIVKVIMNNCDMLLRLVNDILAISSLGDGGIDFKPDKVDFAKEFDSICTSLEQRVQNPNVAFIKDNPLEHFFIEIDNGRTQQVITNFVTNAVKYTQKGHIKVGYKPQERDGKSGIYLYCEDTGAGISQKDQGKVFDRFVKLNDFIQGTGLGLSICKAIADGCHGQIGLFSEGEGKGSTFWIWIPCERYDS</sequence>
<feature type="domain" description="PAC" evidence="10">
    <location>
        <begin position="383"/>
        <end position="438"/>
    </location>
</feature>
<dbReference type="InterPro" id="IPR000700">
    <property type="entry name" value="PAS-assoc_C"/>
</dbReference>
<dbReference type="InterPro" id="IPR004358">
    <property type="entry name" value="Sig_transdc_His_kin-like_C"/>
</dbReference>
<keyword evidence="8" id="KW-0812">Transmembrane</keyword>
<gene>
    <name evidence="11" type="ORF">SAMN05216354_1770</name>
</gene>
<organism evidence="11 12">
    <name type="scientific">Xylanibacter ruminicola</name>
    <name type="common">Prevotella ruminicola</name>
    <dbReference type="NCBI Taxonomy" id="839"/>
    <lineage>
        <taxon>Bacteria</taxon>
        <taxon>Pseudomonadati</taxon>
        <taxon>Bacteroidota</taxon>
        <taxon>Bacteroidia</taxon>
        <taxon>Bacteroidales</taxon>
        <taxon>Prevotellaceae</taxon>
        <taxon>Xylanibacter</taxon>
    </lineage>
</organism>
<reference evidence="11 12" key="1">
    <citation type="submission" date="2016-10" db="EMBL/GenBank/DDBJ databases">
        <authorList>
            <person name="de Groot N.N."/>
        </authorList>
    </citation>
    <scope>NUCLEOTIDE SEQUENCE [LARGE SCALE GENOMIC DNA]</scope>
    <source>
        <strain evidence="11 12">AR32</strain>
    </source>
</reference>
<dbReference type="PROSITE" id="PS50113">
    <property type="entry name" value="PAC"/>
    <property type="match status" value="2"/>
</dbReference>
<dbReference type="InterPro" id="IPR003661">
    <property type="entry name" value="HisK_dim/P_dom"/>
</dbReference>
<keyword evidence="7" id="KW-0175">Coiled coil</keyword>
<name>A0A1H5V6L7_XYLRU</name>
<dbReference type="Gene3D" id="1.10.287.130">
    <property type="match status" value="1"/>
</dbReference>
<accession>A0A1H5V6L7</accession>
<keyword evidence="4" id="KW-0808">Transferase</keyword>
<dbReference type="AlphaFoldDB" id="A0A1H5V6L7"/>
<dbReference type="EC" id="2.7.13.3" evidence="2"/>
<dbReference type="CDD" id="cd00082">
    <property type="entry name" value="HisKA"/>
    <property type="match status" value="1"/>
</dbReference>
<keyword evidence="6" id="KW-0902">Two-component regulatory system</keyword>
<evidence type="ECO:0000256" key="3">
    <source>
        <dbReference type="ARBA" id="ARBA00022553"/>
    </source>
</evidence>
<dbReference type="PANTHER" id="PTHR43711">
    <property type="entry name" value="TWO-COMPONENT HISTIDINE KINASE"/>
    <property type="match status" value="1"/>
</dbReference>
<dbReference type="InterPro" id="IPR001610">
    <property type="entry name" value="PAC"/>
</dbReference>
<dbReference type="SUPFAM" id="SSF55874">
    <property type="entry name" value="ATPase domain of HSP90 chaperone/DNA topoisomerase II/histidine kinase"/>
    <property type="match status" value="1"/>
</dbReference>
<evidence type="ECO:0000259" key="9">
    <source>
        <dbReference type="PROSITE" id="PS50109"/>
    </source>
</evidence>
<evidence type="ECO:0000313" key="11">
    <source>
        <dbReference type="EMBL" id="SEF82826.1"/>
    </source>
</evidence>
<dbReference type="PANTHER" id="PTHR43711:SF31">
    <property type="entry name" value="HISTIDINE KINASE"/>
    <property type="match status" value="1"/>
</dbReference>
<dbReference type="Gene3D" id="3.30.565.10">
    <property type="entry name" value="Histidine kinase-like ATPase, C-terminal domain"/>
    <property type="match status" value="1"/>
</dbReference>
<dbReference type="PROSITE" id="PS50109">
    <property type="entry name" value="HIS_KIN"/>
    <property type="match status" value="1"/>
</dbReference>
<dbReference type="InterPro" id="IPR050736">
    <property type="entry name" value="Sensor_HK_Regulatory"/>
</dbReference>
<feature type="coiled-coil region" evidence="7">
    <location>
        <begin position="299"/>
        <end position="326"/>
    </location>
</feature>
<dbReference type="SMART" id="SM00387">
    <property type="entry name" value="HATPase_c"/>
    <property type="match status" value="1"/>
</dbReference>
<dbReference type="Pfam" id="PF02518">
    <property type="entry name" value="HATPase_c"/>
    <property type="match status" value="1"/>
</dbReference>
<evidence type="ECO:0000313" key="12">
    <source>
        <dbReference type="Proteomes" id="UP000236735"/>
    </source>
</evidence>
<dbReference type="InterPro" id="IPR036097">
    <property type="entry name" value="HisK_dim/P_sf"/>
</dbReference>
<dbReference type="PRINTS" id="PR00344">
    <property type="entry name" value="BCTRLSENSOR"/>
</dbReference>
<keyword evidence="3" id="KW-0597">Phosphoprotein</keyword>
<dbReference type="SUPFAM" id="SSF55785">
    <property type="entry name" value="PYP-like sensor domain (PAS domain)"/>
    <property type="match status" value="1"/>
</dbReference>
<dbReference type="SMART" id="SM00388">
    <property type="entry name" value="HisKA"/>
    <property type="match status" value="1"/>
</dbReference>
<dbReference type="SUPFAM" id="SSF47384">
    <property type="entry name" value="Homodimeric domain of signal transducing histidine kinase"/>
    <property type="match status" value="1"/>
</dbReference>
<dbReference type="SMART" id="SM00086">
    <property type="entry name" value="PAC"/>
    <property type="match status" value="2"/>
</dbReference>
<dbReference type="Proteomes" id="UP000236735">
    <property type="component" value="Unassembled WGS sequence"/>
</dbReference>
<feature type="domain" description="PAC" evidence="10">
    <location>
        <begin position="244"/>
        <end position="301"/>
    </location>
</feature>
<evidence type="ECO:0000256" key="1">
    <source>
        <dbReference type="ARBA" id="ARBA00000085"/>
    </source>
</evidence>
<dbReference type="Gene3D" id="3.30.450.20">
    <property type="entry name" value="PAS domain"/>
    <property type="match status" value="2"/>
</dbReference>
<keyword evidence="8" id="KW-1133">Transmembrane helix</keyword>
<comment type="catalytic activity">
    <reaction evidence="1">
        <text>ATP + protein L-histidine = ADP + protein N-phospho-L-histidine.</text>
        <dbReference type="EC" id="2.7.13.3"/>
    </reaction>
</comment>
<dbReference type="InterPro" id="IPR005467">
    <property type="entry name" value="His_kinase_dom"/>
</dbReference>
<dbReference type="GO" id="GO:0000155">
    <property type="term" value="F:phosphorelay sensor kinase activity"/>
    <property type="evidence" value="ECO:0007669"/>
    <property type="project" value="InterPro"/>
</dbReference>
<feature type="transmembrane region" description="Helical" evidence="8">
    <location>
        <begin position="12"/>
        <end position="36"/>
    </location>
</feature>
<dbReference type="InterPro" id="IPR036890">
    <property type="entry name" value="HATPase_C_sf"/>
</dbReference>
<feature type="domain" description="Histidine kinase" evidence="9">
    <location>
        <begin position="456"/>
        <end position="672"/>
    </location>
</feature>
<evidence type="ECO:0000256" key="7">
    <source>
        <dbReference type="SAM" id="Coils"/>
    </source>
</evidence>
<evidence type="ECO:0000256" key="6">
    <source>
        <dbReference type="ARBA" id="ARBA00023012"/>
    </source>
</evidence>
<evidence type="ECO:0000256" key="5">
    <source>
        <dbReference type="ARBA" id="ARBA00022777"/>
    </source>
</evidence>
<keyword evidence="5 11" id="KW-0418">Kinase</keyword>
<evidence type="ECO:0000256" key="2">
    <source>
        <dbReference type="ARBA" id="ARBA00012438"/>
    </source>
</evidence>
<keyword evidence="8" id="KW-0472">Membrane</keyword>
<dbReference type="InterPro" id="IPR035965">
    <property type="entry name" value="PAS-like_dom_sf"/>
</dbReference>
<proteinExistence type="predicted"/>
<protein>
    <recommendedName>
        <fullName evidence="2">histidine kinase</fullName>
        <ecNumber evidence="2">2.7.13.3</ecNumber>
    </recommendedName>
</protein>
<dbReference type="EMBL" id="FNUV01000004">
    <property type="protein sequence ID" value="SEF82826.1"/>
    <property type="molecule type" value="Genomic_DNA"/>
</dbReference>
<evidence type="ECO:0000256" key="4">
    <source>
        <dbReference type="ARBA" id="ARBA00022679"/>
    </source>
</evidence>
<evidence type="ECO:0000259" key="10">
    <source>
        <dbReference type="PROSITE" id="PS50113"/>
    </source>
</evidence>
<dbReference type="InterPro" id="IPR003594">
    <property type="entry name" value="HATPase_dom"/>
</dbReference>